<name>A0AAJ5WLV9_9PSED</name>
<organism evidence="1 2">
    <name type="scientific">Candidatus Pseudomonas phytovorans</name>
    <dbReference type="NCBI Taxonomy" id="3121377"/>
    <lineage>
        <taxon>Bacteria</taxon>
        <taxon>Pseudomonadati</taxon>
        <taxon>Pseudomonadota</taxon>
        <taxon>Gammaproteobacteria</taxon>
        <taxon>Pseudomonadales</taxon>
        <taxon>Pseudomonadaceae</taxon>
        <taxon>Pseudomonas</taxon>
    </lineage>
</organism>
<dbReference type="EMBL" id="CP119325">
    <property type="protein sequence ID" value="WEK33042.1"/>
    <property type="molecule type" value="Genomic_DNA"/>
</dbReference>
<dbReference type="Proteomes" id="UP001216329">
    <property type="component" value="Chromosome"/>
</dbReference>
<sequence>MKLPAVSLSLEEKVAEFDSWITASIQQVTKTDTYRQELSKVSILLESLGAATNSFNSPEDCNAEKMAVYCVAEIENIISKQSTIHDALVEANGLVDSLVSMLFLVTGKSDNNNKCQFPVWLNTVEGKSSFPVVRSRLNGKVRFESQDLGRVIKQERICKLISDALVLASGYSGPIDLEAEATWLLKCYINSILDSEDSVEQLWVLGYSFFKLRSENPGFEKKLLSPIVAFKVRGSVAAQSGHLPEKILRRCMSMWGLKAGVDYNLDDVVIDAGGVQSEVLKSAATGLGEVSVGLQVVDDLKGDPTKTRAYDFVLPYNTPGWCQSVFIQAQFYAGDSGSVSHKVVDQTRSSRVLTRAKFPKALFVEYLDGAGYYSSLFRDLKHMLEMPSTFDFFQVRTVHTKLRRVLQACGFLTPLDFSHALMRAGYSYDNARTILLDEGYAEDEITRCFTHCLGEVLFAVKNSLIVIEPRLLVNSRRILLLDLVLIEGVCTPPKVGELNIFAPGGKANTHISLVSVAKFYEGVVGDSTSAVKRFTQDLSWLSSKSLVRVSAGR</sequence>
<protein>
    <submittedName>
        <fullName evidence="1">Uncharacterized protein</fullName>
    </submittedName>
</protein>
<evidence type="ECO:0000313" key="1">
    <source>
        <dbReference type="EMBL" id="WEK33042.1"/>
    </source>
</evidence>
<dbReference type="AlphaFoldDB" id="A0AAJ5WLV9"/>
<accession>A0AAJ5WLV9</accession>
<evidence type="ECO:0000313" key="2">
    <source>
        <dbReference type="Proteomes" id="UP001216329"/>
    </source>
</evidence>
<gene>
    <name evidence="1" type="ORF">P0Y58_12915</name>
</gene>
<proteinExistence type="predicted"/>
<reference evidence="1" key="1">
    <citation type="submission" date="2023-03" db="EMBL/GenBank/DDBJ databases">
        <title>Andean soil-derived lignocellulolytic bacterial consortium as a source of novel taxa and putative plastic-active enzymes.</title>
        <authorList>
            <person name="Diaz-Garcia L."/>
            <person name="Chuvochina M."/>
            <person name="Feuerriegel G."/>
            <person name="Bunk B."/>
            <person name="Sproer C."/>
            <person name="Streit W.R."/>
            <person name="Rodriguez L.M."/>
            <person name="Overmann J."/>
            <person name="Jimenez D.J."/>
        </authorList>
    </citation>
    <scope>NUCLEOTIDE SEQUENCE</scope>
    <source>
        <strain evidence="1">MAG 876</strain>
    </source>
</reference>